<evidence type="ECO:0000256" key="3">
    <source>
        <dbReference type="ARBA" id="ARBA00022588"/>
    </source>
</evidence>
<dbReference type="InterPro" id="IPR001314">
    <property type="entry name" value="Peptidase_S1A"/>
</dbReference>
<feature type="signal peptide" evidence="10">
    <location>
        <begin position="1"/>
        <end position="20"/>
    </location>
</feature>
<comment type="subcellular location">
    <subcellularLocation>
        <location evidence="1">Secreted</location>
    </subcellularLocation>
</comment>
<keyword evidence="2" id="KW-0964">Secreted</keyword>
<evidence type="ECO:0000256" key="10">
    <source>
        <dbReference type="SAM" id="SignalP"/>
    </source>
</evidence>
<keyword evidence="5" id="KW-0391">Immunity</keyword>
<dbReference type="SUPFAM" id="SSF50494">
    <property type="entry name" value="Trypsin-like serine proteases"/>
    <property type="match status" value="1"/>
</dbReference>
<dbReference type="GO" id="GO:0045087">
    <property type="term" value="P:innate immune response"/>
    <property type="evidence" value="ECO:0007669"/>
    <property type="project" value="UniProtKB-KW"/>
</dbReference>
<dbReference type="InterPro" id="IPR009003">
    <property type="entry name" value="Peptidase_S1_PA"/>
</dbReference>
<keyword evidence="3" id="KW-0399">Innate immunity</keyword>
<keyword evidence="9" id="KW-0645">Protease</keyword>
<evidence type="ECO:0000256" key="9">
    <source>
        <dbReference type="RuleBase" id="RU363034"/>
    </source>
</evidence>
<dbReference type="PROSITE" id="PS50240">
    <property type="entry name" value="TRYPSIN_DOM"/>
    <property type="match status" value="1"/>
</dbReference>
<evidence type="ECO:0000313" key="13">
    <source>
        <dbReference type="Proteomes" id="UP000075880"/>
    </source>
</evidence>
<keyword evidence="9" id="KW-0378">Hydrolase</keyword>
<dbReference type="PROSITE" id="PS00135">
    <property type="entry name" value="TRYPSIN_SER"/>
    <property type="match status" value="1"/>
</dbReference>
<dbReference type="Proteomes" id="UP000075880">
    <property type="component" value="Unassembled WGS sequence"/>
</dbReference>
<feature type="domain" description="Peptidase S1" evidence="11">
    <location>
        <begin position="98"/>
        <end position="350"/>
    </location>
</feature>
<sequence>MLHSVLLAVVLLACVPQTLSSVSAHAVEGDVCRVDGRIGQCVHYRHNAEFLQKMVAPLRSDEDDEYLRRYVCDRAQGLTCRIGSVNPDTCGIQMDDRIVGGTRAAIDQYPWMALLQYARQEKKRLACGGALLNRRFVLTAAHCVVRLPGGMTLHKIRLGEWDTESEVDCEDSKDEMSCAPPIQEFGYEKVIVHEGYTGNNDDRANDIGLIKLDGAAECNEFVRPICLPEPTMTGLYGGVLQAAGWGRTETASGSRYKMTVPLAHYELADCNATYVSKMRIPLGETQFCAKGEPGKDTCNGDSGGPLMKRIRTAYYVLGIVSFGPRKCGSNMPAVYTQVDKFYDWIVSNMVQVERGPPLVQHSLRFF</sequence>
<keyword evidence="7" id="KW-0325">Glycoprotein</keyword>
<dbReference type="Gene3D" id="2.40.10.10">
    <property type="entry name" value="Trypsin-like serine proteases"/>
    <property type="match status" value="2"/>
</dbReference>
<dbReference type="InterPro" id="IPR043504">
    <property type="entry name" value="Peptidase_S1_PA_chymotrypsin"/>
</dbReference>
<dbReference type="FunFam" id="2.40.10.10:FF:000028">
    <property type="entry name" value="Serine protease easter"/>
    <property type="match status" value="1"/>
</dbReference>
<dbReference type="Pfam" id="PF00089">
    <property type="entry name" value="Trypsin"/>
    <property type="match status" value="1"/>
</dbReference>
<dbReference type="InterPro" id="IPR018114">
    <property type="entry name" value="TRYPSIN_HIS"/>
</dbReference>
<dbReference type="PRINTS" id="PR00722">
    <property type="entry name" value="CHYMOTRYPSIN"/>
</dbReference>
<evidence type="ECO:0000256" key="8">
    <source>
        <dbReference type="ARBA" id="ARBA00024195"/>
    </source>
</evidence>
<dbReference type="InterPro" id="IPR051487">
    <property type="entry name" value="Ser/Thr_Proteases_Immune/Dev"/>
</dbReference>
<protein>
    <recommendedName>
        <fullName evidence="11">Peptidase S1 domain-containing protein</fullName>
    </recommendedName>
</protein>
<dbReference type="PANTHER" id="PTHR24256">
    <property type="entry name" value="TRYPTASE-RELATED"/>
    <property type="match status" value="1"/>
</dbReference>
<dbReference type="AlphaFoldDB" id="A0AAG5DL54"/>
<keyword evidence="6" id="KW-1015">Disulfide bond</keyword>
<evidence type="ECO:0000256" key="4">
    <source>
        <dbReference type="ARBA" id="ARBA00022729"/>
    </source>
</evidence>
<accession>A0AAG5DL54</accession>
<evidence type="ECO:0000256" key="5">
    <source>
        <dbReference type="ARBA" id="ARBA00022859"/>
    </source>
</evidence>
<evidence type="ECO:0000256" key="6">
    <source>
        <dbReference type="ARBA" id="ARBA00023157"/>
    </source>
</evidence>
<dbReference type="GO" id="GO:0006508">
    <property type="term" value="P:proteolysis"/>
    <property type="evidence" value="ECO:0007669"/>
    <property type="project" value="UniProtKB-KW"/>
</dbReference>
<keyword evidence="9" id="KW-0720">Serine protease</keyword>
<dbReference type="SMART" id="SM00020">
    <property type="entry name" value="Tryp_SPc"/>
    <property type="match status" value="1"/>
</dbReference>
<dbReference type="InterPro" id="IPR033116">
    <property type="entry name" value="TRYPSIN_SER"/>
</dbReference>
<evidence type="ECO:0000256" key="2">
    <source>
        <dbReference type="ARBA" id="ARBA00022525"/>
    </source>
</evidence>
<evidence type="ECO:0000259" key="11">
    <source>
        <dbReference type="PROSITE" id="PS50240"/>
    </source>
</evidence>
<feature type="chain" id="PRO_5042471813" description="Peptidase S1 domain-containing protein" evidence="10">
    <location>
        <begin position="21"/>
        <end position="366"/>
    </location>
</feature>
<dbReference type="GO" id="GO:0005576">
    <property type="term" value="C:extracellular region"/>
    <property type="evidence" value="ECO:0007669"/>
    <property type="project" value="UniProtKB-SubCell"/>
</dbReference>
<dbReference type="InterPro" id="IPR001254">
    <property type="entry name" value="Trypsin_dom"/>
</dbReference>
<evidence type="ECO:0000256" key="1">
    <source>
        <dbReference type="ARBA" id="ARBA00004613"/>
    </source>
</evidence>
<dbReference type="GO" id="GO:0004252">
    <property type="term" value="F:serine-type endopeptidase activity"/>
    <property type="evidence" value="ECO:0007669"/>
    <property type="project" value="InterPro"/>
</dbReference>
<keyword evidence="13" id="KW-1185">Reference proteome</keyword>
<dbReference type="EnsemblMetazoa" id="ENSAATROPT012707">
    <property type="protein sequence ID" value="ENSAATROPP011534"/>
    <property type="gene ID" value="ENSAATROPG010340"/>
</dbReference>
<keyword evidence="4 10" id="KW-0732">Signal</keyword>
<evidence type="ECO:0000256" key="7">
    <source>
        <dbReference type="ARBA" id="ARBA00023180"/>
    </source>
</evidence>
<organism evidence="12 13">
    <name type="scientific">Anopheles atroparvus</name>
    <name type="common">European mosquito</name>
    <dbReference type="NCBI Taxonomy" id="41427"/>
    <lineage>
        <taxon>Eukaryota</taxon>
        <taxon>Metazoa</taxon>
        <taxon>Ecdysozoa</taxon>
        <taxon>Arthropoda</taxon>
        <taxon>Hexapoda</taxon>
        <taxon>Insecta</taxon>
        <taxon>Pterygota</taxon>
        <taxon>Neoptera</taxon>
        <taxon>Endopterygota</taxon>
        <taxon>Diptera</taxon>
        <taxon>Nematocera</taxon>
        <taxon>Culicoidea</taxon>
        <taxon>Culicidae</taxon>
        <taxon>Anophelinae</taxon>
        <taxon>Anopheles</taxon>
    </lineage>
</organism>
<evidence type="ECO:0000313" key="12">
    <source>
        <dbReference type="EnsemblMetazoa" id="ENSAATROPP011534"/>
    </source>
</evidence>
<name>A0AAG5DL54_ANOAO</name>
<proteinExistence type="inferred from homology"/>
<dbReference type="PROSITE" id="PS00134">
    <property type="entry name" value="TRYPSIN_HIS"/>
    <property type="match status" value="1"/>
</dbReference>
<dbReference type="CDD" id="cd00190">
    <property type="entry name" value="Tryp_SPc"/>
    <property type="match status" value="1"/>
</dbReference>
<reference evidence="12" key="1">
    <citation type="submission" date="2024-04" db="UniProtKB">
        <authorList>
            <consortium name="EnsemblMetazoa"/>
        </authorList>
    </citation>
    <scope>IDENTIFICATION</scope>
    <source>
        <strain evidence="12">EBRO</strain>
    </source>
</reference>
<comment type="similarity">
    <text evidence="8">Belongs to the peptidase S1 family. CLIP subfamily.</text>
</comment>